<evidence type="ECO:0000259" key="1">
    <source>
        <dbReference type="SMART" id="SM00507"/>
    </source>
</evidence>
<feature type="domain" description="HNH nuclease" evidence="1">
    <location>
        <begin position="102"/>
        <end position="157"/>
    </location>
</feature>
<dbReference type="Gene3D" id="1.10.30.50">
    <property type="match status" value="1"/>
</dbReference>
<organism evidence="2 3">
    <name type="scientific">Haloplanus rubicundus</name>
    <dbReference type="NCBI Taxonomy" id="1547898"/>
    <lineage>
        <taxon>Archaea</taxon>
        <taxon>Methanobacteriati</taxon>
        <taxon>Methanobacteriota</taxon>
        <taxon>Stenosarchaea group</taxon>
        <taxon>Halobacteria</taxon>
        <taxon>Halobacteriales</taxon>
        <taxon>Haloferacaceae</taxon>
        <taxon>Haloplanus</taxon>
    </lineage>
</organism>
<dbReference type="GO" id="GO:0008270">
    <property type="term" value="F:zinc ion binding"/>
    <property type="evidence" value="ECO:0007669"/>
    <property type="project" value="InterPro"/>
</dbReference>
<accession>A0A345E4V2</accession>
<proteinExistence type="predicted"/>
<dbReference type="InterPro" id="IPR002711">
    <property type="entry name" value="HNH"/>
</dbReference>
<dbReference type="EMBL" id="CP031150">
    <property type="protein sequence ID" value="AXG07224.1"/>
    <property type="molecule type" value="Genomic_DNA"/>
</dbReference>
<dbReference type="InterPro" id="IPR013971">
    <property type="entry name" value="HalX_domain"/>
</dbReference>
<dbReference type="InterPro" id="IPR052892">
    <property type="entry name" value="NA-targeting_endonuclease"/>
</dbReference>
<dbReference type="PANTHER" id="PTHR33877:SF2">
    <property type="entry name" value="OS07G0170200 PROTEIN"/>
    <property type="match status" value="1"/>
</dbReference>
<name>A0A345E4V2_9EURY</name>
<dbReference type="PANTHER" id="PTHR33877">
    <property type="entry name" value="SLL1193 PROTEIN"/>
    <property type="match status" value="1"/>
</dbReference>
<dbReference type="SMART" id="SM00507">
    <property type="entry name" value="HNHc"/>
    <property type="match status" value="1"/>
</dbReference>
<evidence type="ECO:0000313" key="2">
    <source>
        <dbReference type="EMBL" id="AXG07224.1"/>
    </source>
</evidence>
<gene>
    <name evidence="2" type="ORF">DU500_12770</name>
</gene>
<dbReference type="GO" id="GO:0004519">
    <property type="term" value="F:endonuclease activity"/>
    <property type="evidence" value="ECO:0007669"/>
    <property type="project" value="InterPro"/>
</dbReference>
<dbReference type="OrthoDB" id="11472at2157"/>
<dbReference type="Proteomes" id="UP000253273">
    <property type="component" value="Chromosome"/>
</dbReference>
<protein>
    <recommendedName>
        <fullName evidence="1">HNH nuclease domain-containing protein</fullName>
    </recommendedName>
</protein>
<dbReference type="AlphaFoldDB" id="A0A345E4V2"/>
<dbReference type="InterPro" id="IPR003615">
    <property type="entry name" value="HNH_nuc"/>
</dbReference>
<evidence type="ECO:0000313" key="3">
    <source>
        <dbReference type="Proteomes" id="UP000253273"/>
    </source>
</evidence>
<reference evidence="2 3" key="1">
    <citation type="submission" date="2018-07" db="EMBL/GenBank/DDBJ databases">
        <title>Genome sequences of Haloplanus sp. CBA1113.</title>
        <authorList>
            <person name="Kim Y.B."/>
            <person name="Roh S.W."/>
        </authorList>
    </citation>
    <scope>NUCLEOTIDE SEQUENCE [LARGE SCALE GENOMIC DNA]</scope>
    <source>
        <strain evidence="2 3">CBA1113</strain>
    </source>
</reference>
<keyword evidence="3" id="KW-1185">Reference proteome</keyword>
<dbReference type="KEGG" id="haj:DU500_12770"/>
<dbReference type="GO" id="GO:0003676">
    <property type="term" value="F:nucleic acid binding"/>
    <property type="evidence" value="ECO:0007669"/>
    <property type="project" value="InterPro"/>
</dbReference>
<dbReference type="CDD" id="cd00085">
    <property type="entry name" value="HNHc"/>
    <property type="match status" value="1"/>
</dbReference>
<dbReference type="Pfam" id="PF08663">
    <property type="entry name" value="HalX"/>
    <property type="match status" value="1"/>
</dbReference>
<dbReference type="Pfam" id="PF01844">
    <property type="entry name" value="HNH"/>
    <property type="match status" value="1"/>
</dbReference>
<sequence>MEEIRENDEYQELSEKITALQAELDELWDHAAEVIVSDDLNKKENIGALWAAFGEDVPNSRVAEVVDCHEQYPGRLVFNPETETVDYKDHVKQRKENQVRTDHRQKILERDGNACVRCGVSAGDGEAELTIHHIVPVSDDGSAEPENLATLCSDCHSSVHDEYGSGEVFYSTNTGFWQWVREGDRGFDPHHTQQNLDTF</sequence>